<keyword evidence="1" id="KW-1133">Transmembrane helix</keyword>
<dbReference type="InterPro" id="IPR056390">
    <property type="entry name" value="Holin_phage"/>
</dbReference>
<dbReference type="STRING" id="410332.SAMN04488550_4112"/>
<gene>
    <name evidence="2" type="ORF">GM1_030_00430</name>
</gene>
<keyword evidence="1" id="KW-0812">Transmembrane</keyword>
<feature type="transmembrane region" description="Helical" evidence="1">
    <location>
        <begin position="12"/>
        <end position="31"/>
    </location>
</feature>
<proteinExistence type="predicted"/>
<dbReference type="EMBL" id="BAOP01000030">
    <property type="protein sequence ID" value="GAC81214.1"/>
    <property type="molecule type" value="Genomic_DNA"/>
</dbReference>
<name>M3VGU8_GORML</name>
<keyword evidence="1" id="KW-0472">Membrane</keyword>
<evidence type="ECO:0000313" key="2">
    <source>
        <dbReference type="EMBL" id="GAC81214.1"/>
    </source>
</evidence>
<evidence type="ECO:0000313" key="3">
    <source>
        <dbReference type="Proteomes" id="UP000035009"/>
    </source>
</evidence>
<organism evidence="2 3">
    <name type="scientific">Gordonia malaquae NBRC 108250</name>
    <dbReference type="NCBI Taxonomy" id="1223542"/>
    <lineage>
        <taxon>Bacteria</taxon>
        <taxon>Bacillati</taxon>
        <taxon>Actinomycetota</taxon>
        <taxon>Actinomycetes</taxon>
        <taxon>Mycobacteriales</taxon>
        <taxon>Gordoniaceae</taxon>
        <taxon>Gordonia</taxon>
    </lineage>
</organism>
<dbReference type="RefSeq" id="WP_008380801.1">
    <property type="nucleotide sequence ID" value="NZ_BAOP01000030.1"/>
</dbReference>
<dbReference type="AlphaFoldDB" id="M3VGU8"/>
<reference evidence="2 3" key="1">
    <citation type="submission" date="2013-02" db="EMBL/GenBank/DDBJ databases">
        <title>Whole genome shotgun sequence of Gordonia malaquae NBRC 108250.</title>
        <authorList>
            <person name="Yoshida I."/>
            <person name="Hosoyama A."/>
            <person name="Tsuchikane K."/>
            <person name="Ando Y."/>
            <person name="Baba S."/>
            <person name="Ohji S."/>
            <person name="Hamada M."/>
            <person name="Tamura T."/>
            <person name="Yamazoe A."/>
            <person name="Yamazaki S."/>
            <person name="Fujita N."/>
        </authorList>
    </citation>
    <scope>NUCLEOTIDE SEQUENCE [LARGE SCALE GENOMIC DNA]</scope>
    <source>
        <strain evidence="2 3">NBRC 108250</strain>
    </source>
</reference>
<dbReference type="eggNOG" id="ENOG5030F9E">
    <property type="taxonomic scope" value="Bacteria"/>
</dbReference>
<feature type="transmembrane region" description="Helical" evidence="1">
    <location>
        <begin position="37"/>
        <end position="57"/>
    </location>
</feature>
<accession>M3VGU8</accession>
<evidence type="ECO:0000256" key="1">
    <source>
        <dbReference type="SAM" id="Phobius"/>
    </source>
</evidence>
<sequence length="67" mass="7115">MKLPRLTPARRARIYVLLTALVPVAVAYGLIADTQASLWLAVAAALLGSGGSTMAAWHTPILSKDRE</sequence>
<keyword evidence="3" id="KW-1185">Reference proteome</keyword>
<dbReference type="Proteomes" id="UP000035009">
    <property type="component" value="Unassembled WGS sequence"/>
</dbReference>
<dbReference type="Pfam" id="PF23809">
    <property type="entry name" value="Phage_holin_9"/>
    <property type="match status" value="1"/>
</dbReference>
<comment type="caution">
    <text evidence="2">The sequence shown here is derived from an EMBL/GenBank/DDBJ whole genome shotgun (WGS) entry which is preliminary data.</text>
</comment>
<protein>
    <submittedName>
        <fullName evidence="2">Uncharacterized protein</fullName>
    </submittedName>
</protein>